<feature type="non-terminal residue" evidence="2">
    <location>
        <position position="1"/>
    </location>
</feature>
<protein>
    <submittedName>
        <fullName evidence="2">Uncharacterized protein</fullName>
    </submittedName>
</protein>
<evidence type="ECO:0000256" key="1">
    <source>
        <dbReference type="SAM" id="MobiDB-lite"/>
    </source>
</evidence>
<organism evidence="2 3">
    <name type="scientific">Volvox reticuliferus</name>
    <dbReference type="NCBI Taxonomy" id="1737510"/>
    <lineage>
        <taxon>Eukaryota</taxon>
        <taxon>Viridiplantae</taxon>
        <taxon>Chlorophyta</taxon>
        <taxon>core chlorophytes</taxon>
        <taxon>Chlorophyceae</taxon>
        <taxon>CS clade</taxon>
        <taxon>Chlamydomonadales</taxon>
        <taxon>Volvocaceae</taxon>
        <taxon>Volvox</taxon>
    </lineage>
</organism>
<gene>
    <name evidence="2" type="ORF">Vretifemale_11003</name>
</gene>
<keyword evidence="3" id="KW-1185">Reference proteome</keyword>
<proteinExistence type="predicted"/>
<feature type="region of interest" description="Disordered" evidence="1">
    <location>
        <begin position="296"/>
        <end position="363"/>
    </location>
</feature>
<comment type="caution">
    <text evidence="2">The sequence shown here is derived from an EMBL/GenBank/DDBJ whole genome shotgun (WGS) entry which is preliminary data.</text>
</comment>
<evidence type="ECO:0000313" key="2">
    <source>
        <dbReference type="EMBL" id="GIL82144.1"/>
    </source>
</evidence>
<feature type="non-terminal residue" evidence="2">
    <location>
        <position position="363"/>
    </location>
</feature>
<dbReference type="OrthoDB" id="550887at2759"/>
<name>A0A8J4CLG8_9CHLO</name>
<dbReference type="EMBL" id="BNCP01000023">
    <property type="protein sequence ID" value="GIL82144.1"/>
    <property type="molecule type" value="Genomic_DNA"/>
</dbReference>
<dbReference type="AlphaFoldDB" id="A0A8J4CLG8"/>
<reference evidence="2" key="1">
    <citation type="journal article" date="2021" name="Proc. Natl. Acad. Sci. U.S.A.">
        <title>Three genomes in the algal genus Volvox reveal the fate of a haploid sex-determining region after a transition to homothallism.</title>
        <authorList>
            <person name="Yamamoto K."/>
            <person name="Hamaji T."/>
            <person name="Kawai-Toyooka H."/>
            <person name="Matsuzaki R."/>
            <person name="Takahashi F."/>
            <person name="Nishimura Y."/>
            <person name="Kawachi M."/>
            <person name="Noguchi H."/>
            <person name="Minakuchi Y."/>
            <person name="Umen J.G."/>
            <person name="Toyoda A."/>
            <person name="Nozaki H."/>
        </authorList>
    </citation>
    <scope>NUCLEOTIDE SEQUENCE</scope>
    <source>
        <strain evidence="2">NIES-3786</strain>
    </source>
</reference>
<sequence length="363" mass="38249">CRAHHAAVIHGTLTHTHNTTCKRHGCHGTDDSCGMAFPRLIRTAFQWIGTSGLFLLPRLASNLVPHMPAVALAFGCNQLMSLACEVDREYTADVAAQLARPADERGDCPLLQPAIDRALDAAYYSSKYTAKTIERSQAHLTCAAVGRVQDFMMAGSPPSASGDGPSAFANLCAAVHRMTATITAGMALVAFKLSGHDTFQASYKRNYLPVGAFTALAAESAVEPEDAETGVELVEAEEHGGYTLADAVQNYTQRGVELSGFDCSAYNIVANFEVQRVTPAQHPHAAILGAQVLPATRHRKRKASDTAVTPVTDAPSGPSGAQPTAAATFLASGGSAADQLPTSPATTIPPKKVAFQPTHPLYL</sequence>
<evidence type="ECO:0000313" key="3">
    <source>
        <dbReference type="Proteomes" id="UP000747110"/>
    </source>
</evidence>
<accession>A0A8J4CLG8</accession>
<dbReference type="Proteomes" id="UP000747110">
    <property type="component" value="Unassembled WGS sequence"/>
</dbReference>